<name>A0ACC1XYU5_MELAZ</name>
<dbReference type="EMBL" id="CM051399">
    <property type="protein sequence ID" value="KAJ4716691.1"/>
    <property type="molecule type" value="Genomic_DNA"/>
</dbReference>
<accession>A0ACC1XYU5</accession>
<organism evidence="1 2">
    <name type="scientific">Melia azedarach</name>
    <name type="common">Chinaberry tree</name>
    <dbReference type="NCBI Taxonomy" id="155640"/>
    <lineage>
        <taxon>Eukaryota</taxon>
        <taxon>Viridiplantae</taxon>
        <taxon>Streptophyta</taxon>
        <taxon>Embryophyta</taxon>
        <taxon>Tracheophyta</taxon>
        <taxon>Spermatophyta</taxon>
        <taxon>Magnoliopsida</taxon>
        <taxon>eudicotyledons</taxon>
        <taxon>Gunneridae</taxon>
        <taxon>Pentapetalae</taxon>
        <taxon>rosids</taxon>
        <taxon>malvids</taxon>
        <taxon>Sapindales</taxon>
        <taxon>Meliaceae</taxon>
        <taxon>Melia</taxon>
    </lineage>
</organism>
<dbReference type="Proteomes" id="UP001164539">
    <property type="component" value="Chromosome 6"/>
</dbReference>
<evidence type="ECO:0000313" key="2">
    <source>
        <dbReference type="Proteomes" id="UP001164539"/>
    </source>
</evidence>
<proteinExistence type="predicted"/>
<keyword evidence="2" id="KW-1185">Reference proteome</keyword>
<reference evidence="1 2" key="1">
    <citation type="journal article" date="2023" name="Science">
        <title>Complex scaffold remodeling in plant triterpene biosynthesis.</title>
        <authorList>
            <person name="De La Pena R."/>
            <person name="Hodgson H."/>
            <person name="Liu J.C."/>
            <person name="Stephenson M.J."/>
            <person name="Martin A.C."/>
            <person name="Owen C."/>
            <person name="Harkess A."/>
            <person name="Leebens-Mack J."/>
            <person name="Jimenez L.E."/>
            <person name="Osbourn A."/>
            <person name="Sattely E.S."/>
        </authorList>
    </citation>
    <scope>NUCLEOTIDE SEQUENCE [LARGE SCALE GENOMIC DNA]</scope>
    <source>
        <strain evidence="2">cv. JPN11</strain>
        <tissue evidence="1">Leaf</tissue>
    </source>
</reference>
<gene>
    <name evidence="1" type="ORF">OWV82_011673</name>
</gene>
<comment type="caution">
    <text evidence="1">The sequence shown here is derived from an EMBL/GenBank/DDBJ whole genome shotgun (WGS) entry which is preliminary data.</text>
</comment>
<evidence type="ECO:0000313" key="1">
    <source>
        <dbReference type="EMBL" id="KAJ4716691.1"/>
    </source>
</evidence>
<protein>
    <submittedName>
        <fullName evidence="1">Acyl-CoA-binding domain-containing protein 3-like</fullName>
    </submittedName>
</protein>
<sequence>MSGAQGCGYQVAFKKKFVDLRCLSCGGSSDDDVKIDKPEVLREVDVEDLIGKFIEQDFDKFGGASECKENIAVGKILVDKRNETETIANIEIEFGKNEAGVSKSEEIESLQRECDNQTGGGIKNEGDGAKELLFDEDDDWEGIERTELDRLFGATVAYVGDKSNADQISQDCHLRSLPRTSTHGIEGLCSCILGFDHSFQFLGLCL</sequence>